<sequence>MLRLDPHLAVFRTSPDRIAIGAQQPVVELDADEPTLRGVALLTRGVVRRELEQLLGDEPAGALLERLAPALLETAPRVPARVRGRIRLALDVHRAVRAAGHPAADDGLVIPVAAWRLPPREQERLLDAGVAHLPVVVGDAWVQVGPYVPEGAGCSACAPVDDALVPGHLVPVPSPSAAAQTVVTVLDALRRLEAGGLPAGWGARIAQRDGAVSALRRPRPRACPHAARRGTGMAA</sequence>
<accession>A0A5M8QE13</accession>
<dbReference type="RefSeq" id="WP_146356721.1">
    <property type="nucleotide sequence ID" value="NZ_VOIR01000014.1"/>
</dbReference>
<organism evidence="1 2">
    <name type="scientific">Agrococcus sediminis</name>
    <dbReference type="NCBI Taxonomy" id="2599924"/>
    <lineage>
        <taxon>Bacteria</taxon>
        <taxon>Bacillati</taxon>
        <taxon>Actinomycetota</taxon>
        <taxon>Actinomycetes</taxon>
        <taxon>Micrococcales</taxon>
        <taxon>Microbacteriaceae</taxon>
        <taxon>Agrococcus</taxon>
    </lineage>
</organism>
<evidence type="ECO:0000313" key="2">
    <source>
        <dbReference type="Proteomes" id="UP000323221"/>
    </source>
</evidence>
<proteinExistence type="predicted"/>
<protein>
    <recommendedName>
        <fullName evidence="3">TOMM leader peptide-binding protein</fullName>
    </recommendedName>
</protein>
<gene>
    <name evidence="1" type="ORF">FQ330_08410</name>
</gene>
<dbReference type="OrthoDB" id="5114500at2"/>
<evidence type="ECO:0008006" key="3">
    <source>
        <dbReference type="Google" id="ProtNLM"/>
    </source>
</evidence>
<evidence type="ECO:0000313" key="1">
    <source>
        <dbReference type="EMBL" id="KAA6432976.1"/>
    </source>
</evidence>
<dbReference type="Proteomes" id="UP000323221">
    <property type="component" value="Unassembled WGS sequence"/>
</dbReference>
<keyword evidence="2" id="KW-1185">Reference proteome</keyword>
<comment type="caution">
    <text evidence="1">The sequence shown here is derived from an EMBL/GenBank/DDBJ whole genome shotgun (WGS) entry which is preliminary data.</text>
</comment>
<dbReference type="AlphaFoldDB" id="A0A5M8QE13"/>
<name>A0A5M8QE13_9MICO</name>
<reference evidence="1 2" key="1">
    <citation type="submission" date="2019-08" db="EMBL/GenBank/DDBJ databases">
        <title>Agrococcus lahaulensis sp. nov., isolated from a cold desert of the Indian Himalayas.</title>
        <authorList>
            <person name="Qu J.H."/>
        </authorList>
    </citation>
    <scope>NUCLEOTIDE SEQUENCE [LARGE SCALE GENOMIC DNA]</scope>
    <source>
        <strain evidence="1 2">NS18</strain>
    </source>
</reference>
<dbReference type="EMBL" id="VOIR01000014">
    <property type="protein sequence ID" value="KAA6432976.1"/>
    <property type="molecule type" value="Genomic_DNA"/>
</dbReference>